<protein>
    <submittedName>
        <fullName evidence="2">Uncharacterized protein</fullName>
    </submittedName>
</protein>
<dbReference type="KEGG" id="dya:Dyak_GE13714"/>
<dbReference type="AlphaFoldDB" id="B4P0N0"/>
<reference evidence="2 3" key="1">
    <citation type="journal article" date="2007" name="Nature">
        <title>Evolution of genes and genomes on the Drosophila phylogeny.</title>
        <authorList>
            <consortium name="Drosophila 12 Genomes Consortium"/>
            <person name="Clark A.G."/>
            <person name="Eisen M.B."/>
            <person name="Smith D.R."/>
            <person name="Bergman C.M."/>
            <person name="Oliver B."/>
            <person name="Markow T.A."/>
            <person name="Kaufman T.C."/>
            <person name="Kellis M."/>
            <person name="Gelbart W."/>
            <person name="Iyer V.N."/>
            <person name="Pollard D.A."/>
            <person name="Sackton T.B."/>
            <person name="Larracuente A.M."/>
            <person name="Singh N.D."/>
            <person name="Abad J.P."/>
            <person name="Abt D.N."/>
            <person name="Adryan B."/>
            <person name="Aguade M."/>
            <person name="Akashi H."/>
            <person name="Anderson W.W."/>
            <person name="Aquadro C.F."/>
            <person name="Ardell D.H."/>
            <person name="Arguello R."/>
            <person name="Artieri C.G."/>
            <person name="Barbash D.A."/>
            <person name="Barker D."/>
            <person name="Barsanti P."/>
            <person name="Batterham P."/>
            <person name="Batzoglou S."/>
            <person name="Begun D."/>
            <person name="Bhutkar A."/>
            <person name="Blanco E."/>
            <person name="Bosak S.A."/>
            <person name="Bradley R.K."/>
            <person name="Brand A.D."/>
            <person name="Brent M.R."/>
            <person name="Brooks A.N."/>
            <person name="Brown R.H."/>
            <person name="Butlin R.K."/>
            <person name="Caggese C."/>
            <person name="Calvi B.R."/>
            <person name="Bernardo de Carvalho A."/>
            <person name="Caspi A."/>
            <person name="Castrezana S."/>
            <person name="Celniker S.E."/>
            <person name="Chang J.L."/>
            <person name="Chapple C."/>
            <person name="Chatterji S."/>
            <person name="Chinwalla A."/>
            <person name="Civetta A."/>
            <person name="Clifton S.W."/>
            <person name="Comeron J.M."/>
            <person name="Costello J.C."/>
            <person name="Coyne J.A."/>
            <person name="Daub J."/>
            <person name="David R.G."/>
            <person name="Delcher A.L."/>
            <person name="Delehaunty K."/>
            <person name="Do C.B."/>
            <person name="Ebling H."/>
            <person name="Edwards K."/>
            <person name="Eickbush T."/>
            <person name="Evans J.D."/>
            <person name="Filipski A."/>
            <person name="Findeiss S."/>
            <person name="Freyhult E."/>
            <person name="Fulton L."/>
            <person name="Fulton R."/>
            <person name="Garcia A.C."/>
            <person name="Gardiner A."/>
            <person name="Garfield D.A."/>
            <person name="Garvin B.E."/>
            <person name="Gibson G."/>
            <person name="Gilbert D."/>
            <person name="Gnerre S."/>
            <person name="Godfrey J."/>
            <person name="Good R."/>
            <person name="Gotea V."/>
            <person name="Gravely B."/>
            <person name="Greenberg A.J."/>
            <person name="Griffiths-Jones S."/>
            <person name="Gross S."/>
            <person name="Guigo R."/>
            <person name="Gustafson E.A."/>
            <person name="Haerty W."/>
            <person name="Hahn M.W."/>
            <person name="Halligan D.L."/>
            <person name="Halpern A.L."/>
            <person name="Halter G.M."/>
            <person name="Han M.V."/>
            <person name="Heger A."/>
            <person name="Hillier L."/>
            <person name="Hinrichs A.S."/>
            <person name="Holmes I."/>
            <person name="Hoskins R.A."/>
            <person name="Hubisz M.J."/>
            <person name="Hultmark D."/>
            <person name="Huntley M.A."/>
            <person name="Jaffe D.B."/>
            <person name="Jagadeeshan S."/>
            <person name="Jeck W.R."/>
            <person name="Johnson J."/>
            <person name="Jones C.D."/>
            <person name="Jordan W.C."/>
            <person name="Karpen G.H."/>
            <person name="Kataoka E."/>
            <person name="Keightley P.D."/>
            <person name="Kheradpour P."/>
            <person name="Kirkness E.F."/>
            <person name="Koerich L.B."/>
            <person name="Kristiansen K."/>
            <person name="Kudrna D."/>
            <person name="Kulathinal R.J."/>
            <person name="Kumar S."/>
            <person name="Kwok R."/>
            <person name="Lander E."/>
            <person name="Langley C.H."/>
            <person name="Lapoint R."/>
            <person name="Lazzaro B.P."/>
            <person name="Lee S.J."/>
            <person name="Levesque L."/>
            <person name="Li R."/>
            <person name="Lin C.F."/>
            <person name="Lin M.F."/>
            <person name="Lindblad-Toh K."/>
            <person name="Llopart A."/>
            <person name="Long M."/>
            <person name="Low L."/>
            <person name="Lozovsky E."/>
            <person name="Lu J."/>
            <person name="Luo M."/>
            <person name="Machado C.A."/>
            <person name="Makalowski W."/>
            <person name="Marzo M."/>
            <person name="Matsuda M."/>
            <person name="Matzkin L."/>
            <person name="McAllister B."/>
            <person name="McBride C.S."/>
            <person name="McKernan B."/>
            <person name="McKernan K."/>
            <person name="Mendez-Lago M."/>
            <person name="Minx P."/>
            <person name="Mollenhauer M.U."/>
            <person name="Montooth K."/>
            <person name="Mount S.M."/>
            <person name="Mu X."/>
            <person name="Myers E."/>
            <person name="Negre B."/>
            <person name="Newfeld S."/>
            <person name="Nielsen R."/>
            <person name="Noor M.A."/>
            <person name="O'Grady P."/>
            <person name="Pachter L."/>
            <person name="Papaceit M."/>
            <person name="Parisi M.J."/>
            <person name="Parisi M."/>
            <person name="Parts L."/>
            <person name="Pedersen J.S."/>
            <person name="Pesole G."/>
            <person name="Phillippy A.M."/>
            <person name="Ponting C.P."/>
            <person name="Pop M."/>
            <person name="Porcelli D."/>
            <person name="Powell J.R."/>
            <person name="Prohaska S."/>
            <person name="Pruitt K."/>
            <person name="Puig M."/>
            <person name="Quesneville H."/>
            <person name="Ram K.R."/>
            <person name="Rand D."/>
            <person name="Rasmussen M.D."/>
            <person name="Reed L.K."/>
            <person name="Reenan R."/>
            <person name="Reily A."/>
            <person name="Remington K.A."/>
            <person name="Rieger T.T."/>
            <person name="Ritchie M.G."/>
            <person name="Robin C."/>
            <person name="Rogers Y.H."/>
            <person name="Rohde C."/>
            <person name="Rozas J."/>
            <person name="Rubenfield M.J."/>
            <person name="Ruiz A."/>
            <person name="Russo S."/>
            <person name="Salzberg S.L."/>
            <person name="Sanchez-Gracia A."/>
            <person name="Saranga D.J."/>
            <person name="Sato H."/>
            <person name="Schaeffer S.W."/>
            <person name="Schatz M.C."/>
            <person name="Schlenke T."/>
            <person name="Schwartz R."/>
            <person name="Segarra C."/>
            <person name="Singh R.S."/>
            <person name="Sirot L."/>
            <person name="Sirota M."/>
            <person name="Sisneros N.B."/>
            <person name="Smith C.D."/>
            <person name="Smith T.F."/>
            <person name="Spieth J."/>
            <person name="Stage D.E."/>
            <person name="Stark A."/>
            <person name="Stephan W."/>
            <person name="Strausberg R.L."/>
            <person name="Strempel S."/>
            <person name="Sturgill D."/>
            <person name="Sutton G."/>
            <person name="Sutton G.G."/>
            <person name="Tao W."/>
            <person name="Teichmann S."/>
            <person name="Tobari Y.N."/>
            <person name="Tomimura Y."/>
            <person name="Tsolas J.M."/>
            <person name="Valente V.L."/>
            <person name="Venter E."/>
            <person name="Venter J.C."/>
            <person name="Vicario S."/>
            <person name="Vieira F.G."/>
            <person name="Vilella A.J."/>
            <person name="Villasante A."/>
            <person name="Walenz B."/>
            <person name="Wang J."/>
            <person name="Wasserman M."/>
            <person name="Watts T."/>
            <person name="Wilson D."/>
            <person name="Wilson R.K."/>
            <person name="Wing R.A."/>
            <person name="Wolfner M.F."/>
            <person name="Wong A."/>
            <person name="Wong G.K."/>
            <person name="Wu C.I."/>
            <person name="Wu G."/>
            <person name="Yamamoto D."/>
            <person name="Yang H.P."/>
            <person name="Yang S.P."/>
            <person name="Yorke J.A."/>
            <person name="Yoshida K."/>
            <person name="Zdobnov E."/>
            <person name="Zhang P."/>
            <person name="Zhang Y."/>
            <person name="Zimin A.V."/>
            <person name="Baldwin J."/>
            <person name="Abdouelleil A."/>
            <person name="Abdulkadir J."/>
            <person name="Abebe A."/>
            <person name="Abera B."/>
            <person name="Abreu J."/>
            <person name="Acer S.C."/>
            <person name="Aftuck L."/>
            <person name="Alexander A."/>
            <person name="An P."/>
            <person name="Anderson E."/>
            <person name="Anderson S."/>
            <person name="Arachi H."/>
            <person name="Azer M."/>
            <person name="Bachantsang P."/>
            <person name="Barry A."/>
            <person name="Bayul T."/>
            <person name="Berlin A."/>
            <person name="Bessette D."/>
            <person name="Bloom T."/>
            <person name="Blye J."/>
            <person name="Boguslavskiy L."/>
            <person name="Bonnet C."/>
            <person name="Boukhgalter B."/>
            <person name="Bourzgui I."/>
            <person name="Brown A."/>
            <person name="Cahill P."/>
            <person name="Channer S."/>
            <person name="Cheshatsang Y."/>
            <person name="Chuda L."/>
            <person name="Citroen M."/>
            <person name="Collymore A."/>
            <person name="Cooke P."/>
            <person name="Costello M."/>
            <person name="D'Aco K."/>
            <person name="Daza R."/>
            <person name="De Haan G."/>
            <person name="DeGray S."/>
            <person name="DeMaso C."/>
            <person name="Dhargay N."/>
            <person name="Dooley K."/>
            <person name="Dooley E."/>
            <person name="Doricent M."/>
            <person name="Dorje P."/>
            <person name="Dorjee K."/>
            <person name="Dupes A."/>
            <person name="Elong R."/>
            <person name="Falk J."/>
            <person name="Farina A."/>
            <person name="Faro S."/>
            <person name="Ferguson D."/>
            <person name="Fisher S."/>
            <person name="Foley C.D."/>
            <person name="Franke A."/>
            <person name="Friedrich D."/>
            <person name="Gadbois L."/>
            <person name="Gearin G."/>
            <person name="Gearin C.R."/>
            <person name="Giannoukos G."/>
            <person name="Goode T."/>
            <person name="Graham J."/>
            <person name="Grandbois E."/>
            <person name="Grewal S."/>
            <person name="Gyaltsen K."/>
            <person name="Hafez N."/>
            <person name="Hagos B."/>
            <person name="Hall J."/>
            <person name="Henson C."/>
            <person name="Hollinger A."/>
            <person name="Honan T."/>
            <person name="Huard M.D."/>
            <person name="Hughes L."/>
            <person name="Hurhula B."/>
            <person name="Husby M.E."/>
            <person name="Kamat A."/>
            <person name="Kanga B."/>
            <person name="Kashin S."/>
            <person name="Khazanovich D."/>
            <person name="Kisner P."/>
            <person name="Lance K."/>
            <person name="Lara M."/>
            <person name="Lee W."/>
            <person name="Lennon N."/>
            <person name="Letendre F."/>
            <person name="LeVine R."/>
            <person name="Lipovsky A."/>
            <person name="Liu X."/>
            <person name="Liu J."/>
            <person name="Liu S."/>
            <person name="Lokyitsang T."/>
            <person name="Lokyitsang Y."/>
            <person name="Lubonja R."/>
            <person name="Lui A."/>
            <person name="MacDonald P."/>
            <person name="Magnisalis V."/>
            <person name="Maru K."/>
            <person name="Matthews C."/>
            <person name="McCusker W."/>
            <person name="McDonough S."/>
            <person name="Mehta T."/>
            <person name="Meldrim J."/>
            <person name="Meneus L."/>
            <person name="Mihai O."/>
            <person name="Mihalev A."/>
            <person name="Mihova T."/>
            <person name="Mittelman R."/>
            <person name="Mlenga V."/>
            <person name="Montmayeur A."/>
            <person name="Mulrain L."/>
            <person name="Navidi A."/>
            <person name="Naylor J."/>
            <person name="Negash T."/>
            <person name="Nguyen T."/>
            <person name="Nguyen N."/>
            <person name="Nicol R."/>
            <person name="Norbu C."/>
            <person name="Norbu N."/>
            <person name="Novod N."/>
            <person name="O'Neill B."/>
            <person name="Osman S."/>
            <person name="Markiewicz E."/>
            <person name="Oyono O.L."/>
            <person name="Patti C."/>
            <person name="Phunkhang P."/>
            <person name="Pierre F."/>
            <person name="Priest M."/>
            <person name="Raghuraman S."/>
            <person name="Rege F."/>
            <person name="Reyes R."/>
            <person name="Rise C."/>
            <person name="Rogov P."/>
            <person name="Ross K."/>
            <person name="Ryan E."/>
            <person name="Settipalli S."/>
            <person name="Shea T."/>
            <person name="Sherpa N."/>
            <person name="Shi L."/>
            <person name="Shih D."/>
            <person name="Sparrow T."/>
            <person name="Spaulding J."/>
            <person name="Stalker J."/>
            <person name="Stange-Thomann N."/>
            <person name="Stavropoulos S."/>
            <person name="Stone C."/>
            <person name="Strader C."/>
            <person name="Tesfaye S."/>
            <person name="Thomson T."/>
            <person name="Thoulutsang Y."/>
            <person name="Thoulutsang D."/>
            <person name="Topham K."/>
            <person name="Topping I."/>
            <person name="Tsamla T."/>
            <person name="Vassiliev H."/>
            <person name="Vo A."/>
            <person name="Wangchuk T."/>
            <person name="Wangdi T."/>
            <person name="Weiand M."/>
            <person name="Wilkinson J."/>
            <person name="Wilson A."/>
            <person name="Yadav S."/>
            <person name="Young G."/>
            <person name="Yu Q."/>
            <person name="Zembek L."/>
            <person name="Zhong D."/>
            <person name="Zimmer A."/>
            <person name="Zwirko Z."/>
            <person name="Jaffe D.B."/>
            <person name="Alvarez P."/>
            <person name="Brockman W."/>
            <person name="Butler J."/>
            <person name="Chin C."/>
            <person name="Gnerre S."/>
            <person name="Grabherr M."/>
            <person name="Kleber M."/>
            <person name="Mauceli E."/>
            <person name="MacCallum I."/>
        </authorList>
    </citation>
    <scope>NUCLEOTIDE SEQUENCE [LARGE SCALE GENOMIC DNA]</scope>
    <source>
        <strain evidence="3">Tai18E2 / Tucson 14021-0261.01</strain>
    </source>
</reference>
<organism evidence="2 3">
    <name type="scientific">Drosophila yakuba</name>
    <name type="common">Fruit fly</name>
    <dbReference type="NCBI Taxonomy" id="7245"/>
    <lineage>
        <taxon>Eukaryota</taxon>
        <taxon>Metazoa</taxon>
        <taxon>Ecdysozoa</taxon>
        <taxon>Arthropoda</taxon>
        <taxon>Hexapoda</taxon>
        <taxon>Insecta</taxon>
        <taxon>Pterygota</taxon>
        <taxon>Neoptera</taxon>
        <taxon>Endopterygota</taxon>
        <taxon>Diptera</taxon>
        <taxon>Brachycera</taxon>
        <taxon>Muscomorpha</taxon>
        <taxon>Ephydroidea</taxon>
        <taxon>Drosophilidae</taxon>
        <taxon>Drosophila</taxon>
        <taxon>Sophophora</taxon>
    </lineage>
</organism>
<proteinExistence type="predicted"/>
<gene>
    <name evidence="2" type="primary">Dyak\GE13714</name>
    <name evidence="2" type="synonym">dyak_GLEANR_1390</name>
    <name evidence="2" type="synonym">GE13714</name>
    <name evidence="2" type="ORF">Dyak_GE13714</name>
</gene>
<dbReference type="Proteomes" id="UP000002282">
    <property type="component" value="Chromosome 2L"/>
</dbReference>
<evidence type="ECO:0000313" key="3">
    <source>
        <dbReference type="Proteomes" id="UP000002282"/>
    </source>
</evidence>
<feature type="compositionally biased region" description="Basic and acidic residues" evidence="1">
    <location>
        <begin position="89"/>
        <end position="99"/>
    </location>
</feature>
<reference evidence="2 3" key="2">
    <citation type="journal article" date="2007" name="PLoS Biol.">
        <title>Principles of genome evolution in the Drosophila melanogaster species group.</title>
        <authorList>
            <person name="Ranz J.M."/>
            <person name="Maurin D."/>
            <person name="Chan Y.S."/>
            <person name="von Grotthuss M."/>
            <person name="Hillier L.W."/>
            <person name="Roote J."/>
            <person name="Ashburner M."/>
            <person name="Bergman C.M."/>
        </authorList>
    </citation>
    <scope>NUCLEOTIDE SEQUENCE [LARGE SCALE GENOMIC DNA]</scope>
    <source>
        <strain evidence="3">Tai18E2 / Tucson 14021-0261.01</strain>
    </source>
</reference>
<feature type="region of interest" description="Disordered" evidence="1">
    <location>
        <begin position="89"/>
        <end position="112"/>
    </location>
</feature>
<sequence length="112" mass="12701">MYHSLGPRGAYLMRSCQRDRLSSSTTADKVSRFKRIRYGSTCEAERRAAKAALDANVPPARLYLRSTSRGLRRALHIYMPRFQSDEHLVCSDEEQRSEGELVESPLPELGSV</sequence>
<name>B4P0N0_DROYA</name>
<dbReference type="OrthoDB" id="7867285at2759"/>
<evidence type="ECO:0000313" key="2">
    <source>
        <dbReference type="EMBL" id="EDW87925.2"/>
    </source>
</evidence>
<keyword evidence="3" id="KW-1185">Reference proteome</keyword>
<dbReference type="HOGENOM" id="CLU_160220_0_0_1"/>
<accession>B4P0N0</accession>
<dbReference type="EMBL" id="CM000157">
    <property type="protein sequence ID" value="EDW87925.2"/>
    <property type="molecule type" value="Genomic_DNA"/>
</dbReference>
<evidence type="ECO:0000256" key="1">
    <source>
        <dbReference type="SAM" id="MobiDB-lite"/>
    </source>
</evidence>